<evidence type="ECO:0000313" key="6">
    <source>
        <dbReference type="Proteomes" id="UP000587527"/>
    </source>
</evidence>
<dbReference type="Gene3D" id="1.10.10.10">
    <property type="entry name" value="Winged helix-like DNA-binding domain superfamily/Winged helix DNA-binding domain"/>
    <property type="match status" value="1"/>
</dbReference>
<dbReference type="InterPro" id="IPR001034">
    <property type="entry name" value="DeoR_HTH"/>
</dbReference>
<keyword evidence="2" id="KW-0238">DNA-binding</keyword>
<sequence length="251" mass="26469">MRKHDRWNALLEQLAADGQIDIDAAAGTLGVSSATIRRDLDELTEQQMVTRTRGGAVAYSVSYDLPLRYKTARHAPEKQRIAAAAAAMVDAGAIVGLTGGTTTTEVARALSTRAVTIVTNAVNIANELAVRPDVKIVMPGGVMRPQSYELIGPLASGVLGEISLDIAFLGVDGIDPERGVGAHHEGEAAINRLMAFNAARVVVVADASKLGRRTFARICELDRVHTLITDTTAPRDALDRLAAAGLAIVTV</sequence>
<dbReference type="SMART" id="SM01134">
    <property type="entry name" value="DeoRC"/>
    <property type="match status" value="1"/>
</dbReference>
<evidence type="ECO:0000313" key="5">
    <source>
        <dbReference type="EMBL" id="MBB5872469.1"/>
    </source>
</evidence>
<dbReference type="Pfam" id="PF08220">
    <property type="entry name" value="HTH_DeoR"/>
    <property type="match status" value="1"/>
</dbReference>
<evidence type="ECO:0000259" key="4">
    <source>
        <dbReference type="PROSITE" id="PS51000"/>
    </source>
</evidence>
<dbReference type="Pfam" id="PF00455">
    <property type="entry name" value="DeoRC"/>
    <property type="match status" value="1"/>
</dbReference>
<dbReference type="AlphaFoldDB" id="A0A841BZE7"/>
<dbReference type="Proteomes" id="UP000587527">
    <property type="component" value="Unassembled WGS sequence"/>
</dbReference>
<dbReference type="PROSITE" id="PS51000">
    <property type="entry name" value="HTH_DEOR_2"/>
    <property type="match status" value="1"/>
</dbReference>
<dbReference type="InterPro" id="IPR018356">
    <property type="entry name" value="Tscrpt_reg_HTH_DeoR_CS"/>
</dbReference>
<feature type="domain" description="HTH deoR-type" evidence="4">
    <location>
        <begin position="3"/>
        <end position="58"/>
    </location>
</feature>
<accession>A0A841BZE7</accession>
<dbReference type="InterPro" id="IPR036388">
    <property type="entry name" value="WH-like_DNA-bd_sf"/>
</dbReference>
<keyword evidence="1" id="KW-0805">Transcription regulation</keyword>
<dbReference type="GO" id="GO:0003677">
    <property type="term" value="F:DNA binding"/>
    <property type="evidence" value="ECO:0007669"/>
    <property type="project" value="UniProtKB-KW"/>
</dbReference>
<dbReference type="SUPFAM" id="SSF46785">
    <property type="entry name" value="Winged helix' DNA-binding domain"/>
    <property type="match status" value="1"/>
</dbReference>
<comment type="caution">
    <text evidence="5">The sequence shown here is derived from an EMBL/GenBank/DDBJ whole genome shotgun (WGS) entry which is preliminary data.</text>
</comment>
<dbReference type="EMBL" id="JACHMN010000003">
    <property type="protein sequence ID" value="MBB5872469.1"/>
    <property type="molecule type" value="Genomic_DNA"/>
</dbReference>
<dbReference type="RefSeq" id="WP_184842150.1">
    <property type="nucleotide sequence ID" value="NZ_JACHMN010000003.1"/>
</dbReference>
<dbReference type="InterPro" id="IPR014036">
    <property type="entry name" value="DeoR-like_C"/>
</dbReference>
<dbReference type="SMART" id="SM00420">
    <property type="entry name" value="HTH_DEOR"/>
    <property type="match status" value="1"/>
</dbReference>
<evidence type="ECO:0000256" key="2">
    <source>
        <dbReference type="ARBA" id="ARBA00023125"/>
    </source>
</evidence>
<evidence type="ECO:0000256" key="3">
    <source>
        <dbReference type="ARBA" id="ARBA00023163"/>
    </source>
</evidence>
<dbReference type="PANTHER" id="PTHR30363">
    <property type="entry name" value="HTH-TYPE TRANSCRIPTIONAL REGULATOR SRLR-RELATED"/>
    <property type="match status" value="1"/>
</dbReference>
<protein>
    <submittedName>
        <fullName evidence="5">DeoR/GlpR family transcriptional regulator of sugar metabolism</fullName>
    </submittedName>
</protein>
<keyword evidence="3" id="KW-0804">Transcription</keyword>
<organism evidence="5 6">
    <name type="scientific">Allocatelliglobosispora scoriae</name>
    <dbReference type="NCBI Taxonomy" id="643052"/>
    <lineage>
        <taxon>Bacteria</taxon>
        <taxon>Bacillati</taxon>
        <taxon>Actinomycetota</taxon>
        <taxon>Actinomycetes</taxon>
        <taxon>Micromonosporales</taxon>
        <taxon>Micromonosporaceae</taxon>
        <taxon>Allocatelliglobosispora</taxon>
    </lineage>
</organism>
<dbReference type="PANTHER" id="PTHR30363:SF44">
    <property type="entry name" value="AGA OPERON TRANSCRIPTIONAL REPRESSOR-RELATED"/>
    <property type="match status" value="1"/>
</dbReference>
<dbReference type="PRINTS" id="PR00037">
    <property type="entry name" value="HTHLACR"/>
</dbReference>
<dbReference type="Gene3D" id="3.40.50.1360">
    <property type="match status" value="1"/>
</dbReference>
<gene>
    <name evidence="5" type="ORF">F4553_005903</name>
</gene>
<dbReference type="SUPFAM" id="SSF100950">
    <property type="entry name" value="NagB/RpiA/CoA transferase-like"/>
    <property type="match status" value="1"/>
</dbReference>
<dbReference type="InterPro" id="IPR036390">
    <property type="entry name" value="WH_DNA-bd_sf"/>
</dbReference>
<keyword evidence="6" id="KW-1185">Reference proteome</keyword>
<dbReference type="PROSITE" id="PS00894">
    <property type="entry name" value="HTH_DEOR_1"/>
    <property type="match status" value="1"/>
</dbReference>
<dbReference type="GO" id="GO:0003700">
    <property type="term" value="F:DNA-binding transcription factor activity"/>
    <property type="evidence" value="ECO:0007669"/>
    <property type="project" value="InterPro"/>
</dbReference>
<proteinExistence type="predicted"/>
<evidence type="ECO:0000256" key="1">
    <source>
        <dbReference type="ARBA" id="ARBA00023015"/>
    </source>
</evidence>
<dbReference type="InterPro" id="IPR050313">
    <property type="entry name" value="Carb_Metab_HTH_regulators"/>
</dbReference>
<name>A0A841BZE7_9ACTN</name>
<reference evidence="5 6" key="1">
    <citation type="submission" date="2020-08" db="EMBL/GenBank/DDBJ databases">
        <title>Sequencing the genomes of 1000 actinobacteria strains.</title>
        <authorList>
            <person name="Klenk H.-P."/>
        </authorList>
    </citation>
    <scope>NUCLEOTIDE SEQUENCE [LARGE SCALE GENOMIC DNA]</scope>
    <source>
        <strain evidence="5 6">DSM 45362</strain>
    </source>
</reference>
<dbReference type="InterPro" id="IPR037171">
    <property type="entry name" value="NagB/RpiA_transferase-like"/>
</dbReference>